<sequence>MNQGQPSDCGLLAHDPTHNNPAELGARQMVRKRGVSLYAICYRQWSLYSGHIDP</sequence>
<dbReference type="EMBL" id="CP128399">
    <property type="protein sequence ID" value="WJW66134.1"/>
    <property type="molecule type" value="Genomic_DNA"/>
</dbReference>
<evidence type="ECO:0000313" key="3">
    <source>
        <dbReference type="Proteomes" id="UP000521676"/>
    </source>
</evidence>
<evidence type="ECO:0000313" key="1">
    <source>
        <dbReference type="EMBL" id="NWJ44237.1"/>
    </source>
</evidence>
<reference evidence="2" key="2">
    <citation type="journal article" date="2024" name="Nature">
        <title>Anoxygenic phototroph of the Chloroflexota uses a type I reaction centre.</title>
        <authorList>
            <person name="Tsuji J.M."/>
            <person name="Shaw N.A."/>
            <person name="Nagashima S."/>
            <person name="Venkiteswaran J.J."/>
            <person name="Schiff S.L."/>
            <person name="Watanabe T."/>
            <person name="Fukui M."/>
            <person name="Hanada S."/>
            <person name="Tank M."/>
            <person name="Neufeld J.D."/>
        </authorList>
    </citation>
    <scope>NUCLEOTIDE SEQUENCE</scope>
    <source>
        <strain evidence="2">L227-S17</strain>
    </source>
</reference>
<name>A0A8T7LTS8_9CHLR</name>
<dbReference type="EMBL" id="JACATZ010000001">
    <property type="protein sequence ID" value="NWJ44237.1"/>
    <property type="molecule type" value="Genomic_DNA"/>
</dbReference>
<keyword evidence="4" id="KW-1185">Reference proteome</keyword>
<organism evidence="1 3">
    <name type="scientific">Candidatus Chlorohelix allophototropha</name>
    <dbReference type="NCBI Taxonomy" id="3003348"/>
    <lineage>
        <taxon>Bacteria</taxon>
        <taxon>Bacillati</taxon>
        <taxon>Chloroflexota</taxon>
        <taxon>Chloroflexia</taxon>
        <taxon>Candidatus Chloroheliales</taxon>
        <taxon>Candidatus Chloroheliaceae</taxon>
        <taxon>Candidatus Chlorohelix</taxon>
    </lineage>
</organism>
<proteinExistence type="predicted"/>
<dbReference type="Proteomes" id="UP000521676">
    <property type="component" value="Unassembled WGS sequence"/>
</dbReference>
<accession>A0A8T7LTS8</accession>
<dbReference type="AlphaFoldDB" id="A0A8T7LTS8"/>
<gene>
    <name evidence="1" type="ORF">HXX08_00015</name>
    <name evidence="2" type="ORF">OZ401_001923</name>
</gene>
<reference evidence="1 3" key="1">
    <citation type="submission" date="2020-06" db="EMBL/GenBank/DDBJ databases">
        <title>Anoxygenic phototrophic Chloroflexota member uses a Type I reaction center.</title>
        <authorList>
            <person name="Tsuji J.M."/>
            <person name="Shaw N.A."/>
            <person name="Nagashima S."/>
            <person name="Venkiteswaran J."/>
            <person name="Schiff S.L."/>
            <person name="Hanada S."/>
            <person name="Tank M."/>
            <person name="Neufeld J.D."/>
        </authorList>
    </citation>
    <scope>NUCLEOTIDE SEQUENCE [LARGE SCALE GENOMIC DNA]</scope>
    <source>
        <strain evidence="1">L227-S17</strain>
    </source>
</reference>
<dbReference type="RefSeq" id="WP_341468014.1">
    <property type="nucleotide sequence ID" value="NZ_CP128399.1"/>
</dbReference>
<dbReference type="Proteomes" id="UP001431572">
    <property type="component" value="Chromosome 1"/>
</dbReference>
<protein>
    <submittedName>
        <fullName evidence="1">Uncharacterized protein</fullName>
    </submittedName>
</protein>
<evidence type="ECO:0000313" key="2">
    <source>
        <dbReference type="EMBL" id="WJW66134.1"/>
    </source>
</evidence>
<evidence type="ECO:0000313" key="4">
    <source>
        <dbReference type="Proteomes" id="UP001431572"/>
    </source>
</evidence>